<gene>
    <name evidence="7" type="ORF">AOZ06_00675</name>
</gene>
<organism evidence="7 8">
    <name type="scientific">Kibdelosporangium phytohabitans</name>
    <dbReference type="NCBI Taxonomy" id="860235"/>
    <lineage>
        <taxon>Bacteria</taxon>
        <taxon>Bacillati</taxon>
        <taxon>Actinomycetota</taxon>
        <taxon>Actinomycetes</taxon>
        <taxon>Pseudonocardiales</taxon>
        <taxon>Pseudonocardiaceae</taxon>
        <taxon>Kibdelosporangium</taxon>
    </lineage>
</organism>
<evidence type="ECO:0000256" key="1">
    <source>
        <dbReference type="ARBA" id="ARBA00004651"/>
    </source>
</evidence>
<keyword evidence="3 6" id="KW-0812">Transmembrane</keyword>
<sequence>MLTGAHLLAFMGVVLLAAMSPGPDFVIVTRHAAISGKRAGMAAGLGIAGGVFVWALVAALGVASLLAASAIAYTVVKLIGAAYLAYLGVKALIGAWRRGERVQLDARLPPARPLVAFRQGLITNLLNPKCAVFFVALMPQFLPGTPTLTDTLMLSAVTVLITITWFTVLANLVGLLKTFFTSPKVRKAMDTVTGTILIAFGLKIATD</sequence>
<dbReference type="PIRSF" id="PIRSF006324">
    <property type="entry name" value="LeuE"/>
    <property type="match status" value="1"/>
</dbReference>
<comment type="subcellular location">
    <subcellularLocation>
        <location evidence="1">Cell membrane</location>
        <topology evidence="1">Multi-pass membrane protein</topology>
    </subcellularLocation>
</comment>
<dbReference type="KEGG" id="kphy:AOZ06_00675"/>
<dbReference type="GO" id="GO:0015171">
    <property type="term" value="F:amino acid transmembrane transporter activity"/>
    <property type="evidence" value="ECO:0007669"/>
    <property type="project" value="TreeGrafter"/>
</dbReference>
<dbReference type="RefSeq" id="WP_054287617.1">
    <property type="nucleotide sequence ID" value="NZ_CP012752.1"/>
</dbReference>
<dbReference type="InterPro" id="IPR001123">
    <property type="entry name" value="LeuE-type"/>
</dbReference>
<dbReference type="PANTHER" id="PTHR30086">
    <property type="entry name" value="ARGININE EXPORTER PROTEIN ARGO"/>
    <property type="match status" value="1"/>
</dbReference>
<evidence type="ECO:0000256" key="6">
    <source>
        <dbReference type="SAM" id="Phobius"/>
    </source>
</evidence>
<dbReference type="Proteomes" id="UP000063699">
    <property type="component" value="Chromosome"/>
</dbReference>
<reference evidence="7 8" key="1">
    <citation type="submission" date="2015-07" db="EMBL/GenBank/DDBJ databases">
        <title>Genome sequencing of Kibdelosporangium phytohabitans.</title>
        <authorList>
            <person name="Qin S."/>
            <person name="Xing K."/>
        </authorList>
    </citation>
    <scope>NUCLEOTIDE SEQUENCE [LARGE SCALE GENOMIC DNA]</scope>
    <source>
        <strain evidence="7 8">KLBMP1111</strain>
    </source>
</reference>
<keyword evidence="5 6" id="KW-0472">Membrane</keyword>
<dbReference type="PANTHER" id="PTHR30086:SF20">
    <property type="entry name" value="ARGININE EXPORTER PROTEIN ARGO-RELATED"/>
    <property type="match status" value="1"/>
</dbReference>
<evidence type="ECO:0000313" key="8">
    <source>
        <dbReference type="Proteomes" id="UP000063699"/>
    </source>
</evidence>
<dbReference type="OrthoDB" id="3175972at2"/>
<feature type="transmembrane region" description="Helical" evidence="6">
    <location>
        <begin position="121"/>
        <end position="142"/>
    </location>
</feature>
<proteinExistence type="predicted"/>
<evidence type="ECO:0000256" key="4">
    <source>
        <dbReference type="ARBA" id="ARBA00022989"/>
    </source>
</evidence>
<keyword evidence="2" id="KW-1003">Cell membrane</keyword>
<dbReference type="AlphaFoldDB" id="A0A0N9HUV2"/>
<keyword evidence="4 6" id="KW-1133">Transmembrane helix</keyword>
<feature type="transmembrane region" description="Helical" evidence="6">
    <location>
        <begin position="154"/>
        <end position="176"/>
    </location>
</feature>
<evidence type="ECO:0000256" key="5">
    <source>
        <dbReference type="ARBA" id="ARBA00023136"/>
    </source>
</evidence>
<dbReference type="GO" id="GO:0005886">
    <property type="term" value="C:plasma membrane"/>
    <property type="evidence" value="ECO:0007669"/>
    <property type="project" value="UniProtKB-SubCell"/>
</dbReference>
<feature type="transmembrane region" description="Helical" evidence="6">
    <location>
        <begin position="66"/>
        <end position="89"/>
    </location>
</feature>
<dbReference type="EMBL" id="CP012752">
    <property type="protein sequence ID" value="ALG05636.1"/>
    <property type="molecule type" value="Genomic_DNA"/>
</dbReference>
<evidence type="ECO:0000313" key="7">
    <source>
        <dbReference type="EMBL" id="ALG05636.1"/>
    </source>
</evidence>
<feature type="transmembrane region" description="Helical" evidence="6">
    <location>
        <begin position="39"/>
        <end position="60"/>
    </location>
</feature>
<keyword evidence="8" id="KW-1185">Reference proteome</keyword>
<dbReference type="Pfam" id="PF01810">
    <property type="entry name" value="LysE"/>
    <property type="match status" value="1"/>
</dbReference>
<accession>A0A0N9HUV2</accession>
<name>A0A0N9HUV2_9PSEU</name>
<protein>
    <submittedName>
        <fullName evidence="7">Lysine transporter LysE</fullName>
    </submittedName>
</protein>
<evidence type="ECO:0000256" key="2">
    <source>
        <dbReference type="ARBA" id="ARBA00022475"/>
    </source>
</evidence>
<feature type="transmembrane region" description="Helical" evidence="6">
    <location>
        <begin position="6"/>
        <end position="27"/>
    </location>
</feature>
<evidence type="ECO:0000256" key="3">
    <source>
        <dbReference type="ARBA" id="ARBA00022692"/>
    </source>
</evidence>